<protein>
    <submittedName>
        <fullName evidence="2">Uncharacterized protein</fullName>
    </submittedName>
</protein>
<dbReference type="OrthoDB" id="75117at2157"/>
<proteinExistence type="predicted"/>
<keyword evidence="1" id="KW-0812">Transmembrane</keyword>
<keyword evidence="1" id="KW-0472">Membrane</keyword>
<dbReference type="RefSeq" id="WP_042693371.1">
    <property type="nucleotide sequence ID" value="NZ_CABMAB010000021.1"/>
</dbReference>
<accession>A0A166B4N9</accession>
<keyword evidence="1" id="KW-1133">Transmembrane helix</keyword>
<reference evidence="3" key="1">
    <citation type="journal article" date="2016" name="Genome Announc.">
        <title>Draft Genome Sequences of Methanobrevibacter curvatus DSM11111, Methanobrevibacter cuticularis DSM11139, Methanobrevibacter filiformis DSM11501, and Methanobrevibacter oralis DSM7256.</title>
        <authorList>
            <person name="Poehlein A."/>
            <person name="Seedorf H."/>
        </authorList>
    </citation>
    <scope>NUCLEOTIDE SEQUENCE [LARGE SCALE GENOMIC DNA]</scope>
    <source>
        <strain evidence="3">DSM 7256 / JCM 30027 / ZR</strain>
    </source>
</reference>
<evidence type="ECO:0000313" key="2">
    <source>
        <dbReference type="EMBL" id="KZX12856.1"/>
    </source>
</evidence>
<name>A0A166B4N9_METOA</name>
<dbReference type="AlphaFoldDB" id="A0A166B4N9"/>
<organism evidence="2 3">
    <name type="scientific">Methanobrevibacter oralis</name>
    <dbReference type="NCBI Taxonomy" id="66851"/>
    <lineage>
        <taxon>Archaea</taxon>
        <taxon>Methanobacteriati</taxon>
        <taxon>Methanobacteriota</taxon>
        <taxon>Methanomada group</taxon>
        <taxon>Methanobacteria</taxon>
        <taxon>Methanobacteriales</taxon>
        <taxon>Methanobacteriaceae</taxon>
        <taxon>Methanobrevibacter</taxon>
    </lineage>
</organism>
<gene>
    <name evidence="2" type="ORF">MBORA_10340</name>
</gene>
<comment type="caution">
    <text evidence="2">The sequence shown here is derived from an EMBL/GenBank/DDBJ whole genome shotgun (WGS) entry which is preliminary data.</text>
</comment>
<evidence type="ECO:0000313" key="3">
    <source>
        <dbReference type="Proteomes" id="UP000077428"/>
    </source>
</evidence>
<sequence>MKKFTIIDYIIIIIVIGAILFAFIHITSDDTSNIQKTAYDISTMNKISENYLKYYENGNIIKTTITGHNASTGEEVNLNGTIKWIGDNGGSDVSIIVEANNHSYLAGLYKNIPNADIYINTITLESNGEVYKNLTEFTIKPKEISSLKDLTSGISNNTDYEITTNIVSESIDNIEIQKIINKQNNHGKRLGIKYSKNLNNQLILEKANNQNIIDGDSVLGNFNGTTDDIKIRIYNCSDYQLNSIKNNYDVINIRNF</sequence>
<feature type="transmembrane region" description="Helical" evidence="1">
    <location>
        <begin position="7"/>
        <end position="26"/>
    </location>
</feature>
<evidence type="ECO:0000256" key="1">
    <source>
        <dbReference type="SAM" id="Phobius"/>
    </source>
</evidence>
<dbReference type="PATRIC" id="fig|66851.6.peg.1134"/>
<keyword evidence="3" id="KW-1185">Reference proteome</keyword>
<dbReference type="EMBL" id="LWMU01000062">
    <property type="protein sequence ID" value="KZX12856.1"/>
    <property type="molecule type" value="Genomic_DNA"/>
</dbReference>
<dbReference type="Proteomes" id="UP000077428">
    <property type="component" value="Unassembled WGS sequence"/>
</dbReference>
<dbReference type="STRING" id="66851.MBORA_10340"/>